<dbReference type="SMART" id="SM00417">
    <property type="entry name" value="H4"/>
    <property type="match status" value="1"/>
</dbReference>
<dbReference type="PANTHER" id="PTHR10484">
    <property type="entry name" value="HISTONE H4"/>
    <property type="match status" value="1"/>
</dbReference>
<dbReference type="EMBL" id="JAENGZ010000413">
    <property type="protein sequence ID" value="KAG6959874.1"/>
    <property type="molecule type" value="Genomic_DNA"/>
</dbReference>
<gene>
    <name evidence="8" type="ORF">JG687_00008528</name>
</gene>
<organism evidence="8 9">
    <name type="scientific">Phytophthora cactorum</name>
    <dbReference type="NCBI Taxonomy" id="29920"/>
    <lineage>
        <taxon>Eukaryota</taxon>
        <taxon>Sar</taxon>
        <taxon>Stramenopiles</taxon>
        <taxon>Oomycota</taxon>
        <taxon>Peronosporomycetes</taxon>
        <taxon>Peronosporales</taxon>
        <taxon>Peronosporaceae</taxon>
        <taxon>Phytophthora</taxon>
    </lineage>
</organism>
<comment type="caution">
    <text evidence="8">The sequence shown here is derived from an EMBL/GenBank/DDBJ whole genome shotgun (WGS) entry which is preliminary data.</text>
</comment>
<evidence type="ECO:0000256" key="2">
    <source>
        <dbReference type="ARBA" id="ARBA00004286"/>
    </source>
</evidence>
<accession>A0A8T1UDL3</accession>
<dbReference type="InterPro" id="IPR001951">
    <property type="entry name" value="Histone_H4"/>
</dbReference>
<evidence type="ECO:0000256" key="6">
    <source>
        <dbReference type="ARBA" id="ARBA00023242"/>
    </source>
</evidence>
<evidence type="ECO:0008006" key="10">
    <source>
        <dbReference type="Google" id="ProtNLM"/>
    </source>
</evidence>
<protein>
    <recommendedName>
        <fullName evidence="10">Histone H4</fullName>
    </recommendedName>
</protein>
<evidence type="ECO:0000256" key="4">
    <source>
        <dbReference type="ARBA" id="ARBA00022454"/>
    </source>
</evidence>
<evidence type="ECO:0000256" key="7">
    <source>
        <dbReference type="ARBA" id="ARBA00023269"/>
    </source>
</evidence>
<keyword evidence="5" id="KW-0238">DNA-binding</keyword>
<evidence type="ECO:0000313" key="9">
    <source>
        <dbReference type="Proteomes" id="UP000688947"/>
    </source>
</evidence>
<name>A0A8T1UDL3_9STRA</name>
<dbReference type="AlphaFoldDB" id="A0A8T1UDL3"/>
<keyword evidence="6" id="KW-0539">Nucleus</keyword>
<evidence type="ECO:0000256" key="3">
    <source>
        <dbReference type="ARBA" id="ARBA00011538"/>
    </source>
</evidence>
<dbReference type="GO" id="GO:0000786">
    <property type="term" value="C:nucleosome"/>
    <property type="evidence" value="ECO:0007669"/>
    <property type="project" value="UniProtKB-KW"/>
</dbReference>
<evidence type="ECO:0000256" key="5">
    <source>
        <dbReference type="ARBA" id="ARBA00023125"/>
    </source>
</evidence>
<proteinExistence type="predicted"/>
<dbReference type="GO" id="GO:0003677">
    <property type="term" value="F:DNA binding"/>
    <property type="evidence" value="ECO:0007669"/>
    <property type="project" value="UniProtKB-KW"/>
</dbReference>
<evidence type="ECO:0000313" key="8">
    <source>
        <dbReference type="EMBL" id="KAG6959874.1"/>
    </source>
</evidence>
<comment type="subcellular location">
    <subcellularLocation>
        <location evidence="2">Chromosome</location>
    </subcellularLocation>
    <subcellularLocation>
        <location evidence="1">Nucleus</location>
    </subcellularLocation>
</comment>
<keyword evidence="7" id="KW-0544">Nucleosome core</keyword>
<keyword evidence="4" id="KW-0158">Chromosome</keyword>
<reference evidence="8" key="1">
    <citation type="submission" date="2021-01" db="EMBL/GenBank/DDBJ databases">
        <title>Phytophthora aleatoria, a newly-described species from Pinus radiata is distinct from Phytophthora cactorum isolates based on comparative genomics.</title>
        <authorList>
            <person name="Mcdougal R."/>
            <person name="Panda P."/>
            <person name="Williams N."/>
            <person name="Studholme D.J."/>
        </authorList>
    </citation>
    <scope>NUCLEOTIDE SEQUENCE</scope>
    <source>
        <strain evidence="8">NZFS 3830</strain>
    </source>
</reference>
<dbReference type="GO" id="GO:0030527">
    <property type="term" value="F:structural constituent of chromatin"/>
    <property type="evidence" value="ECO:0007669"/>
    <property type="project" value="InterPro"/>
</dbReference>
<dbReference type="GO" id="GO:0005634">
    <property type="term" value="C:nucleus"/>
    <property type="evidence" value="ECO:0007669"/>
    <property type="project" value="UniProtKB-SubCell"/>
</dbReference>
<sequence length="99" mass="10872">MTGRGKVVELAAQNDIDIPSKITLKILQGLPFANLLIGRVFFRMSALVYNETRAVLNVFVGNLVQDAVVYTEHANRKTATKVDGRPICSKAAAPDILRF</sequence>
<dbReference type="Proteomes" id="UP000688947">
    <property type="component" value="Unassembled WGS sequence"/>
</dbReference>
<comment type="subunit">
    <text evidence="3">The nucleosome is a histone octamer containing two molecules each of H2A, H2B, H3 and H4 assembled in one H3-H4 heterotetramer and two H2A-H2B heterodimers. The octamer wraps approximately 147 bp of DNA.</text>
</comment>
<evidence type="ECO:0000256" key="1">
    <source>
        <dbReference type="ARBA" id="ARBA00004123"/>
    </source>
</evidence>